<feature type="active site" description="Nucleophile" evidence="4">
    <location>
        <position position="411"/>
    </location>
</feature>
<dbReference type="GO" id="GO:0070041">
    <property type="term" value="F:rRNA (uridine-C5-)-methyltransferase activity"/>
    <property type="evidence" value="ECO:0007669"/>
    <property type="project" value="TreeGrafter"/>
</dbReference>
<evidence type="ECO:0000256" key="3">
    <source>
        <dbReference type="ARBA" id="ARBA00022691"/>
    </source>
</evidence>
<dbReference type="Pfam" id="PF01938">
    <property type="entry name" value="TRAM"/>
    <property type="match status" value="1"/>
</dbReference>
<keyword evidence="8" id="KW-1185">Reference proteome</keyword>
<dbReference type="Pfam" id="PF05958">
    <property type="entry name" value="tRNA_U5-meth_tr"/>
    <property type="match status" value="1"/>
</dbReference>
<dbReference type="PROSITE" id="PS01230">
    <property type="entry name" value="TRMA_1"/>
    <property type="match status" value="1"/>
</dbReference>
<dbReference type="PROSITE" id="PS51687">
    <property type="entry name" value="SAM_MT_RNA_M5U"/>
    <property type="match status" value="1"/>
</dbReference>
<dbReference type="PANTHER" id="PTHR11061">
    <property type="entry name" value="RNA M5U METHYLTRANSFERASE"/>
    <property type="match status" value="1"/>
</dbReference>
<dbReference type="InterPro" id="IPR010280">
    <property type="entry name" value="U5_MeTrfase_fam"/>
</dbReference>
<dbReference type="OrthoDB" id="9804590at2"/>
<dbReference type="NCBIfam" id="TIGR00479">
    <property type="entry name" value="rumA"/>
    <property type="match status" value="1"/>
</dbReference>
<keyword evidence="1 4" id="KW-0489">Methyltransferase</keyword>
<comment type="similarity">
    <text evidence="4">Belongs to the class I-like SAM-binding methyltransferase superfamily. RNA M5U methyltransferase family.</text>
</comment>
<dbReference type="InterPro" id="IPR030390">
    <property type="entry name" value="MeTrfase_TrmA_AS"/>
</dbReference>
<dbReference type="Proteomes" id="UP000052012">
    <property type="component" value="Unassembled WGS sequence"/>
</dbReference>
<dbReference type="SUPFAM" id="SSF50249">
    <property type="entry name" value="Nucleic acid-binding proteins"/>
    <property type="match status" value="1"/>
</dbReference>
<evidence type="ECO:0000256" key="4">
    <source>
        <dbReference type="PROSITE-ProRule" id="PRU01024"/>
    </source>
</evidence>
<dbReference type="EMBL" id="AYYQ01000029">
    <property type="protein sequence ID" value="KRM68314.1"/>
    <property type="molecule type" value="Genomic_DNA"/>
</dbReference>
<dbReference type="Gene3D" id="3.40.50.150">
    <property type="entry name" value="Vaccinia Virus protein VP39"/>
    <property type="match status" value="1"/>
</dbReference>
<evidence type="ECO:0000313" key="8">
    <source>
        <dbReference type="Proteomes" id="UP000052012"/>
    </source>
</evidence>
<feature type="binding site" evidence="4">
    <location>
        <position position="336"/>
    </location>
    <ligand>
        <name>S-adenosyl-L-methionine</name>
        <dbReference type="ChEBI" id="CHEBI:59789"/>
    </ligand>
</feature>
<keyword evidence="2 4" id="KW-0808">Transferase</keyword>
<dbReference type="Gene3D" id="2.40.50.1070">
    <property type="match status" value="1"/>
</dbReference>
<dbReference type="FunFam" id="3.40.50.150:FF:000009">
    <property type="entry name" value="23S rRNA (Uracil(1939)-C(5))-methyltransferase RlmD"/>
    <property type="match status" value="1"/>
</dbReference>
<feature type="active site" evidence="5">
    <location>
        <position position="411"/>
    </location>
</feature>
<keyword evidence="3 4" id="KW-0949">S-adenosyl-L-methionine</keyword>
<dbReference type="PROSITE" id="PS50926">
    <property type="entry name" value="TRAM"/>
    <property type="match status" value="1"/>
</dbReference>
<gene>
    <name evidence="7" type="ORF">FD06_GL001336</name>
</gene>
<dbReference type="PATRIC" id="fig|1423781.4.peg.1384"/>
<feature type="binding site" evidence="4">
    <location>
        <position position="315"/>
    </location>
    <ligand>
        <name>S-adenosyl-L-methionine</name>
        <dbReference type="ChEBI" id="CHEBI:59789"/>
    </ligand>
</feature>
<dbReference type="RefSeq" id="WP_056966193.1">
    <property type="nucleotide sequence ID" value="NZ_AYYQ01000029.1"/>
</dbReference>
<dbReference type="Gene3D" id="2.40.50.140">
    <property type="entry name" value="Nucleic acid-binding proteins"/>
    <property type="match status" value="1"/>
</dbReference>
<dbReference type="STRING" id="1423781.FD06_GL001336"/>
<reference evidence="7 8" key="1">
    <citation type="journal article" date="2015" name="Genome Announc.">
        <title>Expanding the biotechnology potential of lactobacilli through comparative genomics of 213 strains and associated genera.</title>
        <authorList>
            <person name="Sun Z."/>
            <person name="Harris H.M."/>
            <person name="McCann A."/>
            <person name="Guo C."/>
            <person name="Argimon S."/>
            <person name="Zhang W."/>
            <person name="Yang X."/>
            <person name="Jeffery I.B."/>
            <person name="Cooney J.C."/>
            <person name="Kagawa T.F."/>
            <person name="Liu W."/>
            <person name="Song Y."/>
            <person name="Salvetti E."/>
            <person name="Wrobel A."/>
            <person name="Rasinkangas P."/>
            <person name="Parkhill J."/>
            <person name="Rea M.C."/>
            <person name="O'Sullivan O."/>
            <person name="Ritari J."/>
            <person name="Douillard F.P."/>
            <person name="Paul Ross R."/>
            <person name="Yang R."/>
            <person name="Briner A.E."/>
            <person name="Felis G.E."/>
            <person name="de Vos W.M."/>
            <person name="Barrangou R."/>
            <person name="Klaenhammer T.R."/>
            <person name="Caufield P.W."/>
            <person name="Cui Y."/>
            <person name="Zhang H."/>
            <person name="O'Toole P.W."/>
        </authorList>
    </citation>
    <scope>NUCLEOTIDE SEQUENCE [LARGE SCALE GENOMIC DNA]</scope>
    <source>
        <strain evidence="7 8">DSM 23829</strain>
    </source>
</reference>
<evidence type="ECO:0000256" key="2">
    <source>
        <dbReference type="ARBA" id="ARBA00022679"/>
    </source>
</evidence>
<organism evidence="7 8">
    <name type="scientific">Apilactobacillus ozensis DSM 23829 = JCM 17196</name>
    <dbReference type="NCBI Taxonomy" id="1423781"/>
    <lineage>
        <taxon>Bacteria</taxon>
        <taxon>Bacillati</taxon>
        <taxon>Bacillota</taxon>
        <taxon>Bacilli</taxon>
        <taxon>Lactobacillales</taxon>
        <taxon>Lactobacillaceae</taxon>
        <taxon>Apilactobacillus</taxon>
    </lineage>
</organism>
<dbReference type="FunFam" id="2.40.50.1070:FF:000003">
    <property type="entry name" value="23S rRNA (Uracil-5-)-methyltransferase RumA"/>
    <property type="match status" value="1"/>
</dbReference>
<protein>
    <submittedName>
        <fullName evidence="7">RNA methyltransferase, TrmA family protein</fullName>
    </submittedName>
</protein>
<dbReference type="CDD" id="cd02440">
    <property type="entry name" value="AdoMet_MTases"/>
    <property type="match status" value="1"/>
</dbReference>
<name>A0A0R2ANQ4_9LACO</name>
<dbReference type="SUPFAM" id="SSF53335">
    <property type="entry name" value="S-adenosyl-L-methionine-dependent methyltransferases"/>
    <property type="match status" value="1"/>
</dbReference>
<feature type="domain" description="TRAM" evidence="6">
    <location>
        <begin position="6"/>
        <end position="64"/>
    </location>
</feature>
<evidence type="ECO:0000256" key="5">
    <source>
        <dbReference type="PROSITE-ProRule" id="PRU10015"/>
    </source>
</evidence>
<feature type="binding site" evidence="4">
    <location>
        <position position="286"/>
    </location>
    <ligand>
        <name>S-adenosyl-L-methionine</name>
        <dbReference type="ChEBI" id="CHEBI:59789"/>
    </ligand>
</feature>
<dbReference type="PANTHER" id="PTHR11061:SF30">
    <property type="entry name" value="TRNA (URACIL(54)-C(5))-METHYLTRANSFERASE"/>
    <property type="match status" value="1"/>
</dbReference>
<dbReference type="InterPro" id="IPR030391">
    <property type="entry name" value="MeTrfase_TrmA_CS"/>
</dbReference>
<feature type="binding site" evidence="4">
    <location>
        <position position="384"/>
    </location>
    <ligand>
        <name>S-adenosyl-L-methionine</name>
        <dbReference type="ChEBI" id="CHEBI:59789"/>
    </ligand>
</feature>
<dbReference type="PROSITE" id="PS01231">
    <property type="entry name" value="TRMA_2"/>
    <property type="match status" value="1"/>
</dbReference>
<proteinExistence type="inferred from homology"/>
<dbReference type="AlphaFoldDB" id="A0A0R2ANQ4"/>
<evidence type="ECO:0000259" key="6">
    <source>
        <dbReference type="PROSITE" id="PS50926"/>
    </source>
</evidence>
<sequence>MKIETPVIKNNEYEVNIVDLTYQGLGVAKIEDFPIFIEDTLPGEIAKVKITKVNKNFSFGKLVDLIKKSEDRVEDVNLDYIKTGIAPLQHLKYDAQLKFKQHQVKELFDKAKMDVDVLPTIGMDKPNKYRNKAQVPVRKIHGKLETGFYRRHSHDLIPIEDFYIQDPKIDEAILVVRDVLRKFHVAPYNEGGHNGVIRNIIVRRGYYTGEIMIGLVTRTKKLPMVDLVVKTITERLPEVTSIIQNINLSDGNAIFGKKNVKLFGKNYIEDKLLGLTFAISLNSFYQVNPTQTEKLYSLAIENADLTSDQTVIDAYCGIGTISLAMAKHVKKVYGVEIVANAIEDAKINAQKNHINNARFVVGKAEEQMARWQENGLKPDVIMVDPPRKGLDESFIESAAKMAPQKIVYISCNPATLVRDAQILSDLGYEINQPVQPVDQFPQTVHVETVTVFNKNN</sequence>
<evidence type="ECO:0000256" key="1">
    <source>
        <dbReference type="ARBA" id="ARBA00022603"/>
    </source>
</evidence>
<dbReference type="InterPro" id="IPR002792">
    <property type="entry name" value="TRAM_dom"/>
</dbReference>
<dbReference type="GO" id="GO:0070475">
    <property type="term" value="P:rRNA base methylation"/>
    <property type="evidence" value="ECO:0007669"/>
    <property type="project" value="TreeGrafter"/>
</dbReference>
<accession>A0A0R2ANQ4</accession>
<dbReference type="InterPro" id="IPR012340">
    <property type="entry name" value="NA-bd_OB-fold"/>
</dbReference>
<evidence type="ECO:0000313" key="7">
    <source>
        <dbReference type="EMBL" id="KRM68314.1"/>
    </source>
</evidence>
<dbReference type="InterPro" id="IPR029063">
    <property type="entry name" value="SAM-dependent_MTases_sf"/>
</dbReference>
<comment type="caution">
    <text evidence="7">The sequence shown here is derived from an EMBL/GenBank/DDBJ whole genome shotgun (WGS) entry which is preliminary data.</text>
</comment>